<feature type="compositionally biased region" description="Polar residues" evidence="2">
    <location>
        <begin position="77"/>
        <end position="93"/>
    </location>
</feature>
<dbReference type="SUPFAM" id="SSF54928">
    <property type="entry name" value="RNA-binding domain, RBD"/>
    <property type="match status" value="1"/>
</dbReference>
<dbReference type="InterPro" id="IPR012677">
    <property type="entry name" value="Nucleotide-bd_a/b_plait_sf"/>
</dbReference>
<feature type="compositionally biased region" description="Low complexity" evidence="2">
    <location>
        <begin position="249"/>
        <end position="270"/>
    </location>
</feature>
<dbReference type="GO" id="GO:0060213">
    <property type="term" value="P:positive regulation of nuclear-transcribed mRNA poly(A) tail shortening"/>
    <property type="evidence" value="ECO:0007669"/>
    <property type="project" value="TreeGrafter"/>
</dbReference>
<feature type="region of interest" description="Disordered" evidence="2">
    <location>
        <begin position="1"/>
        <end position="106"/>
    </location>
</feature>
<dbReference type="GO" id="GO:0035195">
    <property type="term" value="P:miRNA-mediated post-transcriptional gene silencing"/>
    <property type="evidence" value="ECO:0007669"/>
    <property type="project" value="TreeGrafter"/>
</dbReference>
<dbReference type="GO" id="GO:0000932">
    <property type="term" value="C:P-body"/>
    <property type="evidence" value="ECO:0007669"/>
    <property type="project" value="TreeGrafter"/>
</dbReference>
<feature type="compositionally biased region" description="Polar residues" evidence="2">
    <location>
        <begin position="1"/>
        <end position="10"/>
    </location>
</feature>
<dbReference type="Gene3D" id="3.30.70.330">
    <property type="match status" value="1"/>
</dbReference>
<feature type="compositionally biased region" description="Polar residues" evidence="2">
    <location>
        <begin position="364"/>
        <end position="381"/>
    </location>
</feature>
<dbReference type="Proteomes" id="UP000194236">
    <property type="component" value="Unassembled WGS sequence"/>
</dbReference>
<keyword evidence="5" id="KW-1185">Reference proteome</keyword>
<comment type="caution">
    <text evidence="4">The sequence shown here is derived from an EMBL/GenBank/DDBJ whole genome shotgun (WGS) entry which is preliminary data.</text>
</comment>
<dbReference type="PANTHER" id="PTHR13020:SF25">
    <property type="entry name" value="PROTEIN GAWKY"/>
    <property type="match status" value="1"/>
</dbReference>
<evidence type="ECO:0000259" key="3">
    <source>
        <dbReference type="SMART" id="SM00360"/>
    </source>
</evidence>
<protein>
    <submittedName>
        <fullName evidence="4">RNA binding domain containing protein</fullName>
    </submittedName>
</protein>
<accession>A0A1Y3BIY3</accession>
<dbReference type="Pfam" id="PF00076">
    <property type="entry name" value="RRM_1"/>
    <property type="match status" value="1"/>
</dbReference>
<proteinExistence type="predicted"/>
<dbReference type="AlphaFoldDB" id="A0A1Y3BIY3"/>
<gene>
    <name evidence="4" type="ORF">BLA29_003386</name>
</gene>
<organism evidence="4 5">
    <name type="scientific">Euroglyphus maynei</name>
    <name type="common">Mayne's house dust mite</name>
    <dbReference type="NCBI Taxonomy" id="6958"/>
    <lineage>
        <taxon>Eukaryota</taxon>
        <taxon>Metazoa</taxon>
        <taxon>Ecdysozoa</taxon>
        <taxon>Arthropoda</taxon>
        <taxon>Chelicerata</taxon>
        <taxon>Arachnida</taxon>
        <taxon>Acari</taxon>
        <taxon>Acariformes</taxon>
        <taxon>Sarcoptiformes</taxon>
        <taxon>Astigmata</taxon>
        <taxon>Psoroptidia</taxon>
        <taxon>Analgoidea</taxon>
        <taxon>Pyroglyphidae</taxon>
        <taxon>Pyroglyphinae</taxon>
        <taxon>Euroglyphus</taxon>
    </lineage>
</organism>
<evidence type="ECO:0000313" key="4">
    <source>
        <dbReference type="EMBL" id="OTF80822.1"/>
    </source>
</evidence>
<feature type="region of interest" description="Disordered" evidence="2">
    <location>
        <begin position="331"/>
        <end position="391"/>
    </location>
</feature>
<evidence type="ECO:0000256" key="2">
    <source>
        <dbReference type="SAM" id="MobiDB-lite"/>
    </source>
</evidence>
<feature type="region of interest" description="Disordered" evidence="2">
    <location>
        <begin position="249"/>
        <end position="316"/>
    </location>
</feature>
<dbReference type="OrthoDB" id="5919166at2759"/>
<dbReference type="GO" id="GO:0005654">
    <property type="term" value="C:nucleoplasm"/>
    <property type="evidence" value="ECO:0007669"/>
    <property type="project" value="TreeGrafter"/>
</dbReference>
<reference evidence="4 5" key="1">
    <citation type="submission" date="2017-03" db="EMBL/GenBank/DDBJ databases">
        <title>Genome Survey of Euroglyphus maynei.</title>
        <authorList>
            <person name="Arlian L.G."/>
            <person name="Morgan M.S."/>
            <person name="Rider S.D."/>
        </authorList>
    </citation>
    <scope>NUCLEOTIDE SEQUENCE [LARGE SCALE GENOMIC DNA]</scope>
    <source>
        <strain evidence="4">Arlian Lab</strain>
        <tissue evidence="4">Whole body</tissue>
    </source>
</reference>
<keyword evidence="1" id="KW-0694">RNA-binding</keyword>
<evidence type="ECO:0000256" key="1">
    <source>
        <dbReference type="ARBA" id="ARBA00022884"/>
    </source>
</evidence>
<dbReference type="GO" id="GO:0003723">
    <property type="term" value="F:RNA binding"/>
    <property type="evidence" value="ECO:0007669"/>
    <property type="project" value="UniProtKB-KW"/>
</dbReference>
<evidence type="ECO:0000313" key="5">
    <source>
        <dbReference type="Proteomes" id="UP000194236"/>
    </source>
</evidence>
<feature type="compositionally biased region" description="Polar residues" evidence="2">
    <location>
        <begin position="27"/>
        <end position="51"/>
    </location>
</feature>
<dbReference type="InterPro" id="IPR035979">
    <property type="entry name" value="RBD_domain_sf"/>
</dbReference>
<dbReference type="InterPro" id="IPR052068">
    <property type="entry name" value="GW182_domain"/>
</dbReference>
<dbReference type="PANTHER" id="PTHR13020">
    <property type="entry name" value="TRINUCLEOTIDE REPEAT-CONTAINING GENE 6"/>
    <property type="match status" value="1"/>
</dbReference>
<dbReference type="SMART" id="SM00360">
    <property type="entry name" value="RRM"/>
    <property type="match status" value="1"/>
</dbReference>
<feature type="compositionally biased region" description="Polar residues" evidence="2">
    <location>
        <begin position="284"/>
        <end position="293"/>
    </location>
</feature>
<name>A0A1Y3BIY3_EURMA</name>
<dbReference type="EMBL" id="MUJZ01016432">
    <property type="protein sequence ID" value="OTF80822.1"/>
    <property type="molecule type" value="Genomic_DNA"/>
</dbReference>
<dbReference type="InterPro" id="IPR000504">
    <property type="entry name" value="RRM_dom"/>
</dbReference>
<sequence length="391" mass="40627">MPVSAAQNMFGSGDKTAAQHMGGPQKKSGSWLNSNAPEYNLNSDSLWTNHASENENHAAGGQPNANKPRPPPGLSGKMNQQNPGSTNSGSVWNSGLTTSSPSSGSSEYLRLRNLTAQIDGSTLKTLCLQHGPLSLFHMVLNHGVAIVRYSHRDQAFKAQSALNNCVLGNTTIIADFPTEIEIQQYLTLGGVTTTANQLSNSLAASVATWSNGTNTSHTVVTAGCGVPQQIQSYQSNSLSAASQRGVGVSAVQPSSSSSSSYGNNAASSSQTNHQNSLPYGAGATHSSHSTPNSLPFGHHHQNQFNGSSKLNAEHSIGGGWNTAPIVGNPGMNRWNDMSTGSNSTLGLGPTGASLWSSGGFGGMPSNQSGSNDRQTPIQNFLPNDLLAGENN</sequence>
<feature type="compositionally biased region" description="Polar residues" evidence="2">
    <location>
        <begin position="335"/>
        <end position="345"/>
    </location>
</feature>
<feature type="compositionally biased region" description="Low complexity" evidence="2">
    <location>
        <begin position="94"/>
        <end position="106"/>
    </location>
</feature>
<feature type="domain" description="RRM" evidence="3">
    <location>
        <begin position="108"/>
        <end position="175"/>
    </location>
</feature>